<keyword evidence="2" id="KW-1185">Reference proteome</keyword>
<accession>A0ABS8WWN6</accession>
<evidence type="ECO:0000313" key="1">
    <source>
        <dbReference type="EMBL" id="MCE3216281.1"/>
    </source>
</evidence>
<organism evidence="1 2">
    <name type="scientific">Datura stramonium</name>
    <name type="common">Jimsonweed</name>
    <name type="synonym">Common thornapple</name>
    <dbReference type="NCBI Taxonomy" id="4076"/>
    <lineage>
        <taxon>Eukaryota</taxon>
        <taxon>Viridiplantae</taxon>
        <taxon>Streptophyta</taxon>
        <taxon>Embryophyta</taxon>
        <taxon>Tracheophyta</taxon>
        <taxon>Spermatophyta</taxon>
        <taxon>Magnoliopsida</taxon>
        <taxon>eudicotyledons</taxon>
        <taxon>Gunneridae</taxon>
        <taxon>Pentapetalae</taxon>
        <taxon>asterids</taxon>
        <taxon>lamiids</taxon>
        <taxon>Solanales</taxon>
        <taxon>Solanaceae</taxon>
        <taxon>Solanoideae</taxon>
        <taxon>Datureae</taxon>
        <taxon>Datura</taxon>
    </lineage>
</organism>
<feature type="non-terminal residue" evidence="1">
    <location>
        <position position="51"/>
    </location>
</feature>
<dbReference type="Proteomes" id="UP000823775">
    <property type="component" value="Unassembled WGS sequence"/>
</dbReference>
<evidence type="ECO:0000313" key="2">
    <source>
        <dbReference type="Proteomes" id="UP000823775"/>
    </source>
</evidence>
<reference evidence="1 2" key="1">
    <citation type="journal article" date="2021" name="BMC Genomics">
        <title>Datura genome reveals duplications of psychoactive alkaloid biosynthetic genes and high mutation rate following tissue culture.</title>
        <authorList>
            <person name="Rajewski A."/>
            <person name="Carter-House D."/>
            <person name="Stajich J."/>
            <person name="Litt A."/>
        </authorList>
    </citation>
    <scope>NUCLEOTIDE SEQUENCE [LARGE SCALE GENOMIC DNA]</scope>
    <source>
        <strain evidence="1">AR-01</strain>
    </source>
</reference>
<sequence>MLRVFRYYTCGIGLKGDEYVRTQLSEPKAELGGSGALGATLHAHLKAWIGD</sequence>
<protein>
    <submittedName>
        <fullName evidence="1">Uncharacterized protein</fullName>
    </submittedName>
</protein>
<dbReference type="EMBL" id="JACEIK010012942">
    <property type="protein sequence ID" value="MCE3216281.1"/>
    <property type="molecule type" value="Genomic_DNA"/>
</dbReference>
<proteinExistence type="predicted"/>
<name>A0ABS8WWN6_DATST</name>
<comment type="caution">
    <text evidence="1">The sequence shown here is derived from an EMBL/GenBank/DDBJ whole genome shotgun (WGS) entry which is preliminary data.</text>
</comment>
<gene>
    <name evidence="1" type="ORF">HAX54_005867</name>
</gene>